<dbReference type="RefSeq" id="WP_033672648.1">
    <property type="nucleotide sequence ID" value="NZ_JOTM01000001.1"/>
</dbReference>
<dbReference type="eggNOG" id="COG2154">
    <property type="taxonomic scope" value="Bacteria"/>
</dbReference>
<dbReference type="CDD" id="cd00488">
    <property type="entry name" value="PCD_DCoH"/>
    <property type="match status" value="1"/>
</dbReference>
<gene>
    <name evidence="5" type="ORF">BAGA_03340</name>
</gene>
<evidence type="ECO:0000256" key="4">
    <source>
        <dbReference type="ARBA" id="ARBA00023239"/>
    </source>
</evidence>
<keyword evidence="4" id="KW-0456">Lyase</keyword>
<dbReference type="EMBL" id="JOTM01000001">
    <property type="protein sequence ID" value="KEK26285.1"/>
    <property type="molecule type" value="Genomic_DNA"/>
</dbReference>
<reference evidence="5 6" key="1">
    <citation type="submission" date="2014-06" db="EMBL/GenBank/DDBJ databases">
        <title>Draft genome sequence of Bacillus gaemokensis JCM 15801 (MCCC 1A00707).</title>
        <authorList>
            <person name="Lai Q."/>
            <person name="Liu Y."/>
            <person name="Shao Z."/>
        </authorList>
    </citation>
    <scope>NUCLEOTIDE SEQUENCE [LARGE SCALE GENOMIC DNA]</scope>
    <source>
        <strain evidence="5 6">JCM 15801</strain>
    </source>
</reference>
<dbReference type="Gene3D" id="3.30.1360.20">
    <property type="entry name" value="Transcriptional coactivator/pterin dehydratase"/>
    <property type="match status" value="1"/>
</dbReference>
<dbReference type="PANTHER" id="PTHR12599:SF0">
    <property type="entry name" value="PTERIN-4-ALPHA-CARBINOLAMINE DEHYDRATASE"/>
    <property type="match status" value="1"/>
</dbReference>
<dbReference type="GO" id="GO:0008124">
    <property type="term" value="F:4-alpha-hydroxytetrahydrobiopterin dehydratase activity"/>
    <property type="evidence" value="ECO:0007669"/>
    <property type="project" value="UniProtKB-EC"/>
</dbReference>
<accession>A0A073KI86</accession>
<evidence type="ECO:0000313" key="6">
    <source>
        <dbReference type="Proteomes" id="UP000027778"/>
    </source>
</evidence>
<protein>
    <recommendedName>
        <fullName evidence="3">4a-hydroxytetrahydrobiopterin dehydratase</fullName>
        <ecNumber evidence="3">4.2.1.96</ecNumber>
    </recommendedName>
</protein>
<keyword evidence="6" id="KW-1185">Reference proteome</keyword>
<evidence type="ECO:0000313" key="5">
    <source>
        <dbReference type="EMBL" id="KEK26285.1"/>
    </source>
</evidence>
<dbReference type="InterPro" id="IPR036428">
    <property type="entry name" value="PCD_sf"/>
</dbReference>
<dbReference type="AlphaFoldDB" id="A0A073KI86"/>
<evidence type="ECO:0000256" key="3">
    <source>
        <dbReference type="ARBA" id="ARBA00013252"/>
    </source>
</evidence>
<evidence type="ECO:0000256" key="1">
    <source>
        <dbReference type="ARBA" id="ARBA00001554"/>
    </source>
</evidence>
<dbReference type="NCBIfam" id="NF002017">
    <property type="entry name" value="PRK00823.1-2"/>
    <property type="match status" value="1"/>
</dbReference>
<comment type="similarity">
    <text evidence="2">Belongs to the pterin-4-alpha-carbinolamine dehydratase family.</text>
</comment>
<dbReference type="Pfam" id="PF01329">
    <property type="entry name" value="Pterin_4a"/>
    <property type="match status" value="1"/>
</dbReference>
<sequence>MMQRLTDEEVQEELMKLDKWTVKDEKWIERKYMFSDYLKGVEFVSEAAKLSEEHNHHPFILIQYKAVIITLSSWNAKGLTKLDFELARQFNELFLQNEKAVIRK</sequence>
<name>A0A073KI86_9BACI</name>
<proteinExistence type="inferred from homology"/>
<dbReference type="PANTHER" id="PTHR12599">
    <property type="entry name" value="PTERIN-4-ALPHA-CARBINOLAMINE DEHYDRATASE"/>
    <property type="match status" value="1"/>
</dbReference>
<dbReference type="GO" id="GO:0006729">
    <property type="term" value="P:tetrahydrobiopterin biosynthetic process"/>
    <property type="evidence" value="ECO:0007669"/>
    <property type="project" value="InterPro"/>
</dbReference>
<dbReference type="Proteomes" id="UP000027778">
    <property type="component" value="Unassembled WGS sequence"/>
</dbReference>
<comment type="caution">
    <text evidence="5">The sequence shown here is derived from an EMBL/GenBank/DDBJ whole genome shotgun (WGS) entry which is preliminary data.</text>
</comment>
<dbReference type="EC" id="4.2.1.96" evidence="3"/>
<dbReference type="InterPro" id="IPR001533">
    <property type="entry name" value="Pterin_deHydtase"/>
</dbReference>
<dbReference type="SUPFAM" id="SSF55248">
    <property type="entry name" value="PCD-like"/>
    <property type="match status" value="1"/>
</dbReference>
<organism evidence="5 6">
    <name type="scientific">Bacillus gaemokensis</name>
    <dbReference type="NCBI Taxonomy" id="574375"/>
    <lineage>
        <taxon>Bacteria</taxon>
        <taxon>Bacillati</taxon>
        <taxon>Bacillota</taxon>
        <taxon>Bacilli</taxon>
        <taxon>Bacillales</taxon>
        <taxon>Bacillaceae</taxon>
        <taxon>Bacillus</taxon>
        <taxon>Bacillus cereus group</taxon>
    </lineage>
</organism>
<comment type="catalytic activity">
    <reaction evidence="1">
        <text>(4aS,6R)-4a-hydroxy-L-erythro-5,6,7,8-tetrahydrobiopterin = (6R)-L-erythro-6,7-dihydrobiopterin + H2O</text>
        <dbReference type="Rhea" id="RHEA:11920"/>
        <dbReference type="ChEBI" id="CHEBI:15377"/>
        <dbReference type="ChEBI" id="CHEBI:15642"/>
        <dbReference type="ChEBI" id="CHEBI:43120"/>
        <dbReference type="EC" id="4.2.1.96"/>
    </reaction>
</comment>
<evidence type="ECO:0000256" key="2">
    <source>
        <dbReference type="ARBA" id="ARBA00006472"/>
    </source>
</evidence>
<dbReference type="STRING" id="574375.AZF08_03390"/>
<dbReference type="OrthoDB" id="9800108at2"/>